<dbReference type="Gene3D" id="3.40.630.120">
    <property type="match status" value="1"/>
</dbReference>
<protein>
    <recommendedName>
        <fullName evidence="1">GNAT-like C-terminal domain-containing protein</fullName>
    </recommendedName>
</protein>
<name>A0A318KUQ8_9FIRM</name>
<dbReference type="Pfam" id="PF18164">
    <property type="entry name" value="GNAT_C"/>
    <property type="match status" value="1"/>
</dbReference>
<reference evidence="2 3" key="1">
    <citation type="submission" date="2018-05" db="EMBL/GenBank/DDBJ databases">
        <title>Genomic Encyclopedia of Type Strains, Phase IV (KMG-IV): sequencing the most valuable type-strain genomes for metagenomic binning, comparative biology and taxonomic classification.</title>
        <authorList>
            <person name="Goeker M."/>
        </authorList>
    </citation>
    <scope>NUCLEOTIDE SEQUENCE [LARGE SCALE GENOMIC DNA]</scope>
    <source>
        <strain evidence="2 3">JC118</strain>
    </source>
</reference>
<dbReference type="AlphaFoldDB" id="A0A318KUQ8"/>
<comment type="caution">
    <text evidence="2">The sequence shown here is derived from an EMBL/GenBank/DDBJ whole genome shotgun (WGS) entry which is preliminary data.</text>
</comment>
<sequence length="289" mass="34284">MERKETMKLSLNEYLKNAGFTKAMLQTLDTLELMDEAYLTHLFYMHKDALFQHFEQYDELLKYQLYLKFYTHLFYQRYLKAKTNQEAALCLDGCKDLYEWAILCHHYFNVYGILPMMWMFLDRLIEGKITRLGRLEFEPKAIDCEIRLPEIYLPKNSVLLNVHVPAGPRLTSADITDAYQQALHYFNGIVPIFHCSSWLLSPQLDECLDESTRIMQFKKDYLIYSLEDNADQFIERVWPDRENEASDYVNYEENTTLQKNAKQLLLSGRILQKANGICIKYYHPESDNV</sequence>
<organism evidence="2 3">
    <name type="scientific">Dielma fastidiosa</name>
    <dbReference type="NCBI Taxonomy" id="1034346"/>
    <lineage>
        <taxon>Bacteria</taxon>
        <taxon>Bacillati</taxon>
        <taxon>Bacillota</taxon>
        <taxon>Erysipelotrichia</taxon>
        <taxon>Erysipelotrichales</taxon>
        <taxon>Erysipelotrichaceae</taxon>
        <taxon>Dielma</taxon>
    </lineage>
</organism>
<dbReference type="Proteomes" id="UP000247612">
    <property type="component" value="Unassembled WGS sequence"/>
</dbReference>
<gene>
    <name evidence="2" type="ORF">DES51_101129</name>
</gene>
<evidence type="ECO:0000313" key="2">
    <source>
        <dbReference type="EMBL" id="PXX81520.1"/>
    </source>
</evidence>
<dbReference type="InterPro" id="IPR041644">
    <property type="entry name" value="GNAT_C"/>
</dbReference>
<dbReference type="RefSeq" id="WP_022936436.1">
    <property type="nucleotide sequence ID" value="NZ_CABKRQ010000001.1"/>
</dbReference>
<evidence type="ECO:0000313" key="3">
    <source>
        <dbReference type="Proteomes" id="UP000247612"/>
    </source>
</evidence>
<evidence type="ECO:0000259" key="1">
    <source>
        <dbReference type="Pfam" id="PF18164"/>
    </source>
</evidence>
<proteinExistence type="predicted"/>
<feature type="domain" description="GNAT-like C-terminal" evidence="1">
    <location>
        <begin position="129"/>
        <end position="277"/>
    </location>
</feature>
<dbReference type="EMBL" id="QJKH01000001">
    <property type="protein sequence ID" value="PXX81520.1"/>
    <property type="molecule type" value="Genomic_DNA"/>
</dbReference>
<accession>A0A318KUQ8</accession>
<dbReference type="STRING" id="1034346.GCA_000313565_00128"/>
<keyword evidence="3" id="KW-1185">Reference proteome</keyword>